<organism evidence="2 3">
    <name type="scientific">Hyaloscypha variabilis (strain UAMH 11265 / GT02V1 / F)</name>
    <name type="common">Meliniomyces variabilis</name>
    <dbReference type="NCBI Taxonomy" id="1149755"/>
    <lineage>
        <taxon>Eukaryota</taxon>
        <taxon>Fungi</taxon>
        <taxon>Dikarya</taxon>
        <taxon>Ascomycota</taxon>
        <taxon>Pezizomycotina</taxon>
        <taxon>Leotiomycetes</taxon>
        <taxon>Helotiales</taxon>
        <taxon>Hyaloscyphaceae</taxon>
        <taxon>Hyaloscypha</taxon>
        <taxon>Hyaloscypha variabilis</taxon>
    </lineage>
</organism>
<evidence type="ECO:0000256" key="1">
    <source>
        <dbReference type="SAM" id="MobiDB-lite"/>
    </source>
</evidence>
<keyword evidence="3" id="KW-1185">Reference proteome</keyword>
<dbReference type="OrthoDB" id="3559873at2759"/>
<feature type="compositionally biased region" description="Low complexity" evidence="1">
    <location>
        <begin position="638"/>
        <end position="647"/>
    </location>
</feature>
<feature type="compositionally biased region" description="Low complexity" evidence="1">
    <location>
        <begin position="224"/>
        <end position="240"/>
    </location>
</feature>
<dbReference type="AlphaFoldDB" id="A0A2J6RPJ9"/>
<feature type="region of interest" description="Disordered" evidence="1">
    <location>
        <begin position="207"/>
        <end position="240"/>
    </location>
</feature>
<protein>
    <submittedName>
        <fullName evidence="2">Uncharacterized protein</fullName>
    </submittedName>
</protein>
<reference evidence="2 3" key="1">
    <citation type="submission" date="2016-04" db="EMBL/GenBank/DDBJ databases">
        <title>A degradative enzymes factory behind the ericoid mycorrhizal symbiosis.</title>
        <authorList>
            <consortium name="DOE Joint Genome Institute"/>
            <person name="Martino E."/>
            <person name="Morin E."/>
            <person name="Grelet G."/>
            <person name="Kuo A."/>
            <person name="Kohler A."/>
            <person name="Daghino S."/>
            <person name="Barry K."/>
            <person name="Choi C."/>
            <person name="Cichocki N."/>
            <person name="Clum A."/>
            <person name="Copeland A."/>
            <person name="Hainaut M."/>
            <person name="Haridas S."/>
            <person name="Labutti K."/>
            <person name="Lindquist E."/>
            <person name="Lipzen A."/>
            <person name="Khouja H.-R."/>
            <person name="Murat C."/>
            <person name="Ohm R."/>
            <person name="Olson A."/>
            <person name="Spatafora J."/>
            <person name="Veneault-Fourrey C."/>
            <person name="Henrissat B."/>
            <person name="Grigoriev I."/>
            <person name="Martin F."/>
            <person name="Perotto S."/>
        </authorList>
    </citation>
    <scope>NUCLEOTIDE SEQUENCE [LARGE SCALE GENOMIC DNA]</scope>
    <source>
        <strain evidence="2 3">F</strain>
    </source>
</reference>
<dbReference type="STRING" id="1149755.A0A2J6RPJ9"/>
<dbReference type="InterPro" id="IPR052973">
    <property type="entry name" value="Fungal_sec-metab_reg_TF"/>
</dbReference>
<feature type="compositionally biased region" description="Low complexity" evidence="1">
    <location>
        <begin position="692"/>
        <end position="701"/>
    </location>
</feature>
<evidence type="ECO:0000313" key="3">
    <source>
        <dbReference type="Proteomes" id="UP000235786"/>
    </source>
</evidence>
<dbReference type="PANTHER" id="PTHR35392:SF1">
    <property type="entry name" value="ZN(II)2CYS6 TRANSCRIPTION FACTOR (EUROFUNG)"/>
    <property type="match status" value="1"/>
</dbReference>
<sequence length="857" mass="95936">MLPMDGIDMNDEANLALYTQLVLFQTSREEVETLFEDPSPVQQRAIQIWAHSFGCNYEYTLATRNARVVKAVDASANTTAAFGALDFLDFNSYPDSGQAENHLRSTNDDLGVPDMSLLDNSALWTDPNFWLNAQAPLDTGYNSIETSQLDALAEMPLAKHMVPNTPQESMSDPKVSDLNKNARPISPGSPHVGCSRKLLNRLNGRRQSVHSQASSGYQEVVFDSGSSHPSSPGMPGRRGPLDAAARAAMKAVKAVKACWRCKFLRKTCSPDNPCLRCPAKSNAKEKSWPAVGCNRGSFKEVLAPLRLCPHLSSEEAAIFVEIFKPPDDIHVRLNEKHRARLNNRAEVLQKALDESVESQPTTLVSYIQSLESEIMERKFEGFQIASLLPVPLPMRVVFAPLEECIAAVVYEAIHCSLNTSDLYCHCPRKMHLLYSAARYQAKNDADELIAQSIICLRASFEAIRMTNDTFYSFAANTHAVCKTDMCQNDCIRALDEQLNLYLDALSKVFFKKENMRVKETWWLSTFYSFAIQGLVRKLLQQLSYILASGTAANQYLHLAIRLFIASSGDYDPLMRDYVTLSKGKEADSSYISDLEEAKIAVEQSPWASREIFSSADYLRNLFEDNSGAFPINSDAAEKPQAAQAAPETQIPYGRQNPFALPSEGSKKEETFNTWSSSNQYPAHSGKRPYRPSSLSSMESSSDIGPSSPYAANTTCLQVPDDIYHDFHEYRLAEPSTLNESPRSSSPRIYLPYSPRRFSEVERQNSATQLREQRKAEQDAKVLQSILQLELEWESQDQMVPKTISPKDVDLMYHESEEDEDIPLSPPQQQQSEGDLLHFRQQSAMPFGEPGEDAPRKS</sequence>
<proteinExistence type="predicted"/>
<dbReference type="EMBL" id="KZ613945">
    <property type="protein sequence ID" value="PMD40437.1"/>
    <property type="molecule type" value="Genomic_DNA"/>
</dbReference>
<feature type="compositionally biased region" description="Polar residues" evidence="1">
    <location>
        <begin position="671"/>
        <end position="681"/>
    </location>
</feature>
<accession>A0A2J6RPJ9</accession>
<evidence type="ECO:0000313" key="2">
    <source>
        <dbReference type="EMBL" id="PMD40437.1"/>
    </source>
</evidence>
<gene>
    <name evidence="2" type="ORF">L207DRAFT_633462</name>
</gene>
<feature type="region of interest" description="Disordered" evidence="1">
    <location>
        <begin position="630"/>
        <end position="712"/>
    </location>
</feature>
<dbReference type="Proteomes" id="UP000235786">
    <property type="component" value="Unassembled WGS sequence"/>
</dbReference>
<feature type="region of interest" description="Disordered" evidence="1">
    <location>
        <begin position="806"/>
        <end position="857"/>
    </location>
</feature>
<name>A0A2J6RPJ9_HYAVF</name>
<dbReference type="PANTHER" id="PTHR35392">
    <property type="entry name" value="ZN(II)2CYS6 TRANSCRIPTION FACTOR (EUROFUNG)-RELATED-RELATED"/>
    <property type="match status" value="1"/>
</dbReference>